<dbReference type="AlphaFoldDB" id="A0A3D6BLQ4"/>
<dbReference type="SMART" id="SM00257">
    <property type="entry name" value="LysM"/>
    <property type="match status" value="1"/>
</dbReference>
<dbReference type="InterPro" id="IPR036779">
    <property type="entry name" value="LysM_dom_sf"/>
</dbReference>
<protein>
    <submittedName>
        <fullName evidence="3">Peptidoglycan-binding protein</fullName>
    </submittedName>
</protein>
<comment type="caution">
    <text evidence="3">The sequence shown here is derived from an EMBL/GenBank/DDBJ whole genome shotgun (WGS) entry which is preliminary data.</text>
</comment>
<feature type="signal peptide" evidence="1">
    <location>
        <begin position="1"/>
        <end position="21"/>
    </location>
</feature>
<dbReference type="InterPro" id="IPR018392">
    <property type="entry name" value="LysM"/>
</dbReference>
<dbReference type="Pfam" id="PF01476">
    <property type="entry name" value="LysM"/>
    <property type="match status" value="1"/>
</dbReference>
<dbReference type="PROSITE" id="PS51257">
    <property type="entry name" value="PROKAR_LIPOPROTEIN"/>
    <property type="match status" value="1"/>
</dbReference>
<name>A0A3D6BLQ4_9FLAO</name>
<evidence type="ECO:0000256" key="1">
    <source>
        <dbReference type="SAM" id="SignalP"/>
    </source>
</evidence>
<feature type="non-terminal residue" evidence="3">
    <location>
        <position position="73"/>
    </location>
</feature>
<feature type="chain" id="PRO_5017705509" evidence="1">
    <location>
        <begin position="22"/>
        <end position="73"/>
    </location>
</feature>
<accession>A0A3D6BLQ4</accession>
<reference evidence="3 4" key="1">
    <citation type="journal article" date="2018" name="Nat. Biotechnol.">
        <title>A standardized bacterial taxonomy based on genome phylogeny substantially revises the tree of life.</title>
        <authorList>
            <person name="Parks D.H."/>
            <person name="Chuvochina M."/>
            <person name="Waite D.W."/>
            <person name="Rinke C."/>
            <person name="Skarshewski A."/>
            <person name="Chaumeil P.A."/>
            <person name="Hugenholtz P."/>
        </authorList>
    </citation>
    <scope>NUCLEOTIDE SEQUENCE [LARGE SCALE GENOMIC DNA]</scope>
    <source>
        <strain evidence="3">UBA10227</strain>
    </source>
</reference>
<dbReference type="SUPFAM" id="SSF54106">
    <property type="entry name" value="LysM domain"/>
    <property type="match status" value="1"/>
</dbReference>
<dbReference type="PROSITE" id="PS51782">
    <property type="entry name" value="LYSM"/>
    <property type="match status" value="1"/>
</dbReference>
<evidence type="ECO:0000313" key="3">
    <source>
        <dbReference type="EMBL" id="HCY80206.1"/>
    </source>
</evidence>
<dbReference type="EMBL" id="DPRK01000015">
    <property type="protein sequence ID" value="HCY80206.1"/>
    <property type="molecule type" value="Genomic_DNA"/>
</dbReference>
<dbReference type="Gene3D" id="3.10.350.10">
    <property type="entry name" value="LysM domain"/>
    <property type="match status" value="1"/>
</dbReference>
<evidence type="ECO:0000313" key="4">
    <source>
        <dbReference type="Proteomes" id="UP000263268"/>
    </source>
</evidence>
<sequence>MKKIIYILFLVLIVGCASSQAQNFKTHKVKQGETIESIAKRYQVSTQDIYGLNPDAKKGIKTNTVLIIPNSKS</sequence>
<evidence type="ECO:0000259" key="2">
    <source>
        <dbReference type="PROSITE" id="PS51782"/>
    </source>
</evidence>
<dbReference type="CDD" id="cd00118">
    <property type="entry name" value="LysM"/>
    <property type="match status" value="1"/>
</dbReference>
<proteinExistence type="predicted"/>
<gene>
    <name evidence="3" type="ORF">DHV22_00620</name>
</gene>
<dbReference type="Proteomes" id="UP000263268">
    <property type="component" value="Unassembled WGS sequence"/>
</dbReference>
<keyword evidence="1" id="KW-0732">Signal</keyword>
<organism evidence="3 4">
    <name type="scientific">Xanthomarina gelatinilytica</name>
    <dbReference type="NCBI Taxonomy" id="1137281"/>
    <lineage>
        <taxon>Bacteria</taxon>
        <taxon>Pseudomonadati</taxon>
        <taxon>Bacteroidota</taxon>
        <taxon>Flavobacteriia</taxon>
        <taxon>Flavobacteriales</taxon>
        <taxon>Flavobacteriaceae</taxon>
        <taxon>Xanthomarina</taxon>
    </lineage>
</organism>
<feature type="domain" description="LysM" evidence="2">
    <location>
        <begin position="25"/>
        <end position="73"/>
    </location>
</feature>